<name>A0ABZ1BQL1_9FIRM</name>
<dbReference type="Pfam" id="PF12399">
    <property type="entry name" value="BCA_ABC_TP_C"/>
    <property type="match status" value="1"/>
</dbReference>
<feature type="domain" description="ABC transporter" evidence="7">
    <location>
        <begin position="13"/>
        <end position="261"/>
    </location>
</feature>
<evidence type="ECO:0000313" key="9">
    <source>
        <dbReference type="Proteomes" id="UP001333102"/>
    </source>
</evidence>
<dbReference type="InterPro" id="IPR052156">
    <property type="entry name" value="BCAA_Transport_ATP-bd_LivF"/>
</dbReference>
<keyword evidence="3" id="KW-0547">Nucleotide-binding</keyword>
<feature type="domain" description="ABC transporter" evidence="7">
    <location>
        <begin position="295"/>
        <end position="526"/>
    </location>
</feature>
<dbReference type="SUPFAM" id="SSF52540">
    <property type="entry name" value="P-loop containing nucleoside triphosphate hydrolases"/>
    <property type="match status" value="2"/>
</dbReference>
<dbReference type="InterPro" id="IPR003439">
    <property type="entry name" value="ABC_transporter-like_ATP-bd"/>
</dbReference>
<evidence type="ECO:0000256" key="5">
    <source>
        <dbReference type="ARBA" id="ARBA00022970"/>
    </source>
</evidence>
<evidence type="ECO:0000256" key="4">
    <source>
        <dbReference type="ARBA" id="ARBA00022840"/>
    </source>
</evidence>
<feature type="region of interest" description="Disordered" evidence="6">
    <location>
        <begin position="264"/>
        <end position="287"/>
    </location>
</feature>
<dbReference type="Gene3D" id="3.40.50.300">
    <property type="entry name" value="P-loop containing nucleotide triphosphate hydrolases"/>
    <property type="match status" value="2"/>
</dbReference>
<dbReference type="CDD" id="cd03224">
    <property type="entry name" value="ABC_TM1139_LivF_branched"/>
    <property type="match status" value="1"/>
</dbReference>
<evidence type="ECO:0000259" key="7">
    <source>
        <dbReference type="PROSITE" id="PS50893"/>
    </source>
</evidence>
<gene>
    <name evidence="8" type="ORF">VLY81_00670</name>
</gene>
<dbReference type="InterPro" id="IPR003593">
    <property type="entry name" value="AAA+_ATPase"/>
</dbReference>
<evidence type="ECO:0000256" key="1">
    <source>
        <dbReference type="ARBA" id="ARBA00005417"/>
    </source>
</evidence>
<organism evidence="8 9">
    <name type="scientific">Geochorda subterranea</name>
    <dbReference type="NCBI Taxonomy" id="3109564"/>
    <lineage>
        <taxon>Bacteria</taxon>
        <taxon>Bacillati</taxon>
        <taxon>Bacillota</taxon>
        <taxon>Limnochordia</taxon>
        <taxon>Limnochordales</taxon>
        <taxon>Geochordaceae</taxon>
        <taxon>Geochorda</taxon>
    </lineage>
</organism>
<dbReference type="InterPro" id="IPR017871">
    <property type="entry name" value="ABC_transporter-like_CS"/>
</dbReference>
<evidence type="ECO:0000256" key="2">
    <source>
        <dbReference type="ARBA" id="ARBA00022448"/>
    </source>
</evidence>
<dbReference type="PROSITE" id="PS50893">
    <property type="entry name" value="ABC_TRANSPORTER_2"/>
    <property type="match status" value="2"/>
</dbReference>
<dbReference type="InterPro" id="IPR032823">
    <property type="entry name" value="BCA_ABC_TP_C"/>
</dbReference>
<dbReference type="PROSITE" id="PS00211">
    <property type="entry name" value="ABC_TRANSPORTER_1"/>
    <property type="match status" value="1"/>
</dbReference>
<dbReference type="Proteomes" id="UP001333102">
    <property type="component" value="Chromosome"/>
</dbReference>
<evidence type="ECO:0000313" key="8">
    <source>
        <dbReference type="EMBL" id="WRP14716.1"/>
    </source>
</evidence>
<dbReference type="CDD" id="cd03219">
    <property type="entry name" value="ABC_Mj1267_LivG_branched"/>
    <property type="match status" value="1"/>
</dbReference>
<accession>A0ABZ1BQL1</accession>
<keyword evidence="5" id="KW-0029">Amino-acid transport</keyword>
<evidence type="ECO:0000256" key="6">
    <source>
        <dbReference type="SAM" id="MobiDB-lite"/>
    </source>
</evidence>
<dbReference type="EMBL" id="CP141614">
    <property type="protein sequence ID" value="WRP14716.1"/>
    <property type="molecule type" value="Genomic_DNA"/>
</dbReference>
<dbReference type="Pfam" id="PF00005">
    <property type="entry name" value="ABC_tran"/>
    <property type="match status" value="2"/>
</dbReference>
<evidence type="ECO:0000256" key="3">
    <source>
        <dbReference type="ARBA" id="ARBA00022741"/>
    </source>
</evidence>
<sequence>MGSGGVERRGAALTVEEVSLRFGGLQALTRVSLHVAPGELVSIIGPNGAGKTSLFNCITGLYRPQQGRIRLDGRDLVGLSPDRIAALGVARTFQNVELFRGMTALDNLLLGRHRHYRAGLARVALASPGWRREEVAQRERVEAIMDLLDIQVTRHQRVADLPYGLQKLVELGRALAGEPRLLLLDEPSAGMTAEEKAEFLFKLEDVRSEMGVTVVLVEHDLGMVMQVSERVIVLDRGQVIAEGPPQAVQVHPAVVAAYIGSEGEPGDGATSRAPSVAAPAPGPAPSRLPAARPLLELRNVETAYGGRVTVLRGISLAVPAGAIVAVLGSNGAGKTTLLRTISGLIEDQPEKGEVRFGGRAITRWQPEDVAALGIAHVPEGRGIFAELTVEENLDVAELGRRDADRRAWVLSLFPVLAERRRQRAGTLSGGEQQMLAVARALLSRPKLLMLDEPSTGLAPAVTREIFRVLDEVRRNGTAVLLVEQNARMALQVADYGYVLENGRIVLEGTARELQDNPHVQELYLGVSMEATPKGWRRYRKRRRWN</sequence>
<dbReference type="RefSeq" id="WP_324669086.1">
    <property type="nucleotide sequence ID" value="NZ_CP141614.1"/>
</dbReference>
<proteinExistence type="inferred from homology"/>
<keyword evidence="9" id="KW-1185">Reference proteome</keyword>
<reference evidence="9" key="1">
    <citation type="submission" date="2023-12" db="EMBL/GenBank/DDBJ databases">
        <title>Novel isolates from deep terrestrial aquifers shed light on the physiology and ecology of the class Limnochordia.</title>
        <authorList>
            <person name="Karnachuk O.V."/>
            <person name="Lukina A.P."/>
            <person name="Avakyan M.R."/>
            <person name="Kadnikov V."/>
            <person name="Begmatov S."/>
            <person name="Beletsky A.V."/>
            <person name="Mardanov A.V."/>
            <person name="Ravin N.V."/>
        </authorList>
    </citation>
    <scope>NUCLEOTIDE SEQUENCE [LARGE SCALE GENOMIC DNA]</scope>
    <source>
        <strain evidence="9">LN</strain>
    </source>
</reference>
<comment type="similarity">
    <text evidence="1">Belongs to the ABC transporter superfamily.</text>
</comment>
<dbReference type="PANTHER" id="PTHR43820:SF4">
    <property type="entry name" value="HIGH-AFFINITY BRANCHED-CHAIN AMINO ACID TRANSPORT ATP-BINDING PROTEIN LIVF"/>
    <property type="match status" value="1"/>
</dbReference>
<dbReference type="InterPro" id="IPR027417">
    <property type="entry name" value="P-loop_NTPase"/>
</dbReference>
<dbReference type="SMART" id="SM00382">
    <property type="entry name" value="AAA"/>
    <property type="match status" value="2"/>
</dbReference>
<keyword evidence="2" id="KW-0813">Transport</keyword>
<dbReference type="GO" id="GO:0005524">
    <property type="term" value="F:ATP binding"/>
    <property type="evidence" value="ECO:0007669"/>
    <property type="project" value="UniProtKB-KW"/>
</dbReference>
<dbReference type="PANTHER" id="PTHR43820">
    <property type="entry name" value="HIGH-AFFINITY BRANCHED-CHAIN AMINO ACID TRANSPORT ATP-BINDING PROTEIN LIVF"/>
    <property type="match status" value="1"/>
</dbReference>
<protein>
    <submittedName>
        <fullName evidence="8">ATP-binding cassette domain-containing protein</fullName>
    </submittedName>
</protein>
<keyword evidence="4 8" id="KW-0067">ATP-binding</keyword>